<dbReference type="PANTHER" id="PTHR34818">
    <property type="entry name" value="PROTEIN BLI-3"/>
    <property type="match status" value="1"/>
</dbReference>
<keyword evidence="3" id="KW-1185">Reference proteome</keyword>
<dbReference type="InterPro" id="IPR038725">
    <property type="entry name" value="YdaG_split_barrel_FMN-bd"/>
</dbReference>
<organism evidence="2 3">
    <name type="scientific">Peteryoungia desertarenae</name>
    <dbReference type="NCBI Taxonomy" id="1813451"/>
    <lineage>
        <taxon>Bacteria</taxon>
        <taxon>Pseudomonadati</taxon>
        <taxon>Pseudomonadota</taxon>
        <taxon>Alphaproteobacteria</taxon>
        <taxon>Hyphomicrobiales</taxon>
        <taxon>Rhizobiaceae</taxon>
        <taxon>Peteryoungia</taxon>
    </lineage>
</organism>
<evidence type="ECO:0000259" key="1">
    <source>
        <dbReference type="Pfam" id="PF16242"/>
    </source>
</evidence>
<dbReference type="InterPro" id="IPR052917">
    <property type="entry name" value="Stress-Dev_Protein"/>
</dbReference>
<evidence type="ECO:0000313" key="2">
    <source>
        <dbReference type="EMBL" id="QLF71184.1"/>
    </source>
</evidence>
<dbReference type="Proteomes" id="UP000308530">
    <property type="component" value="Chromosome"/>
</dbReference>
<dbReference type="PANTHER" id="PTHR34818:SF1">
    <property type="entry name" value="PROTEIN BLI-3"/>
    <property type="match status" value="1"/>
</dbReference>
<dbReference type="Pfam" id="PF16242">
    <property type="entry name" value="Pyrid_ox_like"/>
    <property type="match status" value="1"/>
</dbReference>
<proteinExistence type="predicted"/>
<gene>
    <name evidence="2" type="ORF">FE840_017375</name>
</gene>
<dbReference type="EMBL" id="CP058350">
    <property type="protein sequence ID" value="QLF71184.1"/>
    <property type="molecule type" value="Genomic_DNA"/>
</dbReference>
<dbReference type="Gene3D" id="2.30.110.10">
    <property type="entry name" value="Electron Transport, Fmn-binding Protein, Chain A"/>
    <property type="match status" value="1"/>
</dbReference>
<evidence type="ECO:0000313" key="3">
    <source>
        <dbReference type="Proteomes" id="UP000308530"/>
    </source>
</evidence>
<protein>
    <submittedName>
        <fullName evidence="2">Pyridoxamine 5'-phosphate oxidase family protein</fullName>
    </submittedName>
</protein>
<sequence length="167" mass="18869">MASFSEARETPIEQLWDEIDDVHAGMLGIEGSSSHLQPMAPFTDRKTNTIWFFTKKDSDLVQELKPGKRGMFCIIGKDHDYHACLSGALEERLDKEKVDRYWSATVEAWYHEGKSDPNLTLLALHLDDGSIWASTGSALKFGWEIAKANMNDNKEPDVGVHRRVTFA</sequence>
<name>A0ABX6QRQ6_9HYPH</name>
<dbReference type="RefSeq" id="WP_138287879.1">
    <property type="nucleotide sequence ID" value="NZ_CP058350.1"/>
</dbReference>
<reference evidence="2 3" key="1">
    <citation type="submission" date="2020-06" db="EMBL/GenBank/DDBJ databases">
        <title>Genome sequence of Rhizobium sp strain ADMK78.</title>
        <authorList>
            <person name="Rahi P."/>
        </authorList>
    </citation>
    <scope>NUCLEOTIDE SEQUENCE [LARGE SCALE GENOMIC DNA]</scope>
    <source>
        <strain evidence="2 3">ADMK78</strain>
    </source>
</reference>
<feature type="domain" description="General stress protein FMN-binding split barrel" evidence="1">
    <location>
        <begin position="12"/>
        <end position="154"/>
    </location>
</feature>
<dbReference type="InterPro" id="IPR012349">
    <property type="entry name" value="Split_barrel_FMN-bd"/>
</dbReference>
<accession>A0ABX6QRQ6</accession>
<dbReference type="SUPFAM" id="SSF50475">
    <property type="entry name" value="FMN-binding split barrel"/>
    <property type="match status" value="1"/>
</dbReference>